<reference evidence="10 11" key="1">
    <citation type="submission" date="2018-06" db="EMBL/GenBank/DDBJ databases">
        <title>Genomic Encyclopedia of Type Strains, Phase IV (KMG-IV): sequencing the most valuable type-strain genomes for metagenomic binning, comparative biology and taxonomic classification.</title>
        <authorList>
            <person name="Goeker M."/>
        </authorList>
    </citation>
    <scope>NUCLEOTIDE SEQUENCE [LARGE SCALE GENOMIC DNA]</scope>
    <source>
        <strain evidence="10 11">DSM 5</strain>
    </source>
</reference>
<evidence type="ECO:0000256" key="4">
    <source>
        <dbReference type="ARBA" id="ARBA00023054"/>
    </source>
</evidence>
<evidence type="ECO:0000256" key="6">
    <source>
        <dbReference type="ARBA" id="ARBA00023210"/>
    </source>
</evidence>
<gene>
    <name evidence="8" type="primary">ezrA</name>
    <name evidence="10" type="ORF">C7437_10143</name>
</gene>
<dbReference type="AlphaFoldDB" id="A0A2W7MHP9"/>
<sequence>MKYIIPAVIILLVIAVIAVIAFIIRRKHNAEIARLEREKHQIQNKPILEEMTKVKQLNMNGQTEEMFESWRNTWTEVMDVHMPKVDVLLFDAEEHLDKLLFFQASKIEKDIQVLIDSCDEKMTKILKELEELIGSEEKNRIEMEQFIEQHRAARKTVLAHQYSFGEALPALEEKLESFNPHFEEFDQLTETGNYLKAREIVISLQNEGQSFFHKLRDIPTLLQEIQHKIPASIHELRGGIREMEEQSYYLQHLEMAKNLDSIEQELKELKVEIVDLKVANPIIRVEEIKDEIETFYDLLEKEVLAKKYVDQYKDETGSRLIEVTSVTRATSEEAAFVQQSYRLPEKEAEIPQSCLKELEELKKKFELLTMRVDGEKSAYSSLQDELNEISEEIDRLYEEQDRFANRLENLRIDENKAREKLEELKDILHDTDRMLQKANIPGIPEEMDVRLEEAEEHIYIAMQSLEEVPLNMGLVENYLAKAEACMEEVHKKAKEMLESVLLTEKIIQYGNRYRGSHPNVHLRLLEAEEAFRQLRYAKALEDAATAVEEVEPGALKKIDILIKEDARRT</sequence>
<organism evidence="10 11">
    <name type="scientific">Psychrobacillus insolitus</name>
    <dbReference type="NCBI Taxonomy" id="1461"/>
    <lineage>
        <taxon>Bacteria</taxon>
        <taxon>Bacillati</taxon>
        <taxon>Bacillota</taxon>
        <taxon>Bacilli</taxon>
        <taxon>Bacillales</taxon>
        <taxon>Bacillaceae</taxon>
        <taxon>Psychrobacillus</taxon>
    </lineage>
</organism>
<dbReference type="GO" id="GO:0000917">
    <property type="term" value="P:division septum assembly"/>
    <property type="evidence" value="ECO:0007669"/>
    <property type="project" value="UniProtKB-KW"/>
</dbReference>
<evidence type="ECO:0000256" key="5">
    <source>
        <dbReference type="ARBA" id="ARBA00023136"/>
    </source>
</evidence>
<accession>A0A2W7MHP9</accession>
<dbReference type="HAMAP" id="MF_00728">
    <property type="entry name" value="EzrA"/>
    <property type="match status" value="1"/>
</dbReference>
<keyword evidence="4 8" id="KW-0175">Coiled coil</keyword>
<dbReference type="GO" id="GO:0000921">
    <property type="term" value="P:septin ring assembly"/>
    <property type="evidence" value="ECO:0007669"/>
    <property type="project" value="InterPro"/>
</dbReference>
<dbReference type="InterPro" id="IPR010379">
    <property type="entry name" value="EzrA"/>
</dbReference>
<feature type="coiled-coil region" evidence="8">
    <location>
        <begin position="252"/>
        <end position="279"/>
    </location>
</feature>
<keyword evidence="6 8" id="KW-0717">Septation</keyword>
<dbReference type="NCBIfam" id="NF003413">
    <property type="entry name" value="PRK04778.1-7"/>
    <property type="match status" value="1"/>
</dbReference>
<keyword evidence="1 8" id="KW-0132">Cell division</keyword>
<comment type="function">
    <text evidence="8">Negative regulator of FtsZ ring formation; modulates the frequency and position of FtsZ ring formation. Inhibits FtsZ ring formation at polar sites. Interacts either with FtsZ or with one of its binding partners to promote depolymerization.</text>
</comment>
<evidence type="ECO:0000256" key="1">
    <source>
        <dbReference type="ARBA" id="ARBA00022618"/>
    </source>
</evidence>
<evidence type="ECO:0000256" key="7">
    <source>
        <dbReference type="ARBA" id="ARBA00023306"/>
    </source>
</evidence>
<comment type="caution">
    <text evidence="10">The sequence shown here is derived from an EMBL/GenBank/DDBJ whole genome shotgun (WGS) entry which is preliminary data.</text>
</comment>
<feature type="transmembrane region" description="Helical" evidence="9">
    <location>
        <begin position="6"/>
        <end position="24"/>
    </location>
</feature>
<keyword evidence="5 8" id="KW-0472">Membrane</keyword>
<feature type="coiled-coil region" evidence="8">
    <location>
        <begin position="372"/>
        <end position="434"/>
    </location>
</feature>
<evidence type="ECO:0000313" key="11">
    <source>
        <dbReference type="Proteomes" id="UP000248646"/>
    </source>
</evidence>
<evidence type="ECO:0000256" key="2">
    <source>
        <dbReference type="ARBA" id="ARBA00022692"/>
    </source>
</evidence>
<dbReference type="GO" id="GO:0005940">
    <property type="term" value="C:septin ring"/>
    <property type="evidence" value="ECO:0007669"/>
    <property type="project" value="InterPro"/>
</dbReference>
<dbReference type="OrthoDB" id="1654473at2"/>
<evidence type="ECO:0000256" key="8">
    <source>
        <dbReference type="HAMAP-Rule" id="MF_00728"/>
    </source>
</evidence>
<keyword evidence="2 8" id="KW-0812">Transmembrane</keyword>
<proteinExistence type="inferred from homology"/>
<comment type="similarity">
    <text evidence="8">Belongs to the EzrA family.</text>
</comment>
<keyword evidence="3 8" id="KW-1133">Transmembrane helix</keyword>
<evidence type="ECO:0000256" key="3">
    <source>
        <dbReference type="ARBA" id="ARBA00022989"/>
    </source>
</evidence>
<keyword evidence="8" id="KW-1003">Cell membrane</keyword>
<feature type="topological domain" description="Cytoplasmic" evidence="8">
    <location>
        <begin position="25"/>
        <end position="569"/>
    </location>
</feature>
<dbReference type="RefSeq" id="WP_111437641.1">
    <property type="nucleotide sequence ID" value="NZ_QKZI01000001.1"/>
</dbReference>
<keyword evidence="7 8" id="KW-0131">Cell cycle</keyword>
<dbReference type="Pfam" id="PF06160">
    <property type="entry name" value="EzrA"/>
    <property type="match status" value="1"/>
</dbReference>
<dbReference type="Proteomes" id="UP000248646">
    <property type="component" value="Unassembled WGS sequence"/>
</dbReference>
<evidence type="ECO:0000313" key="10">
    <source>
        <dbReference type="EMBL" id="PZX06942.1"/>
    </source>
</evidence>
<protein>
    <recommendedName>
        <fullName evidence="8">Septation ring formation regulator EzrA</fullName>
    </recommendedName>
</protein>
<keyword evidence="11" id="KW-1185">Reference proteome</keyword>
<dbReference type="GO" id="GO:0005886">
    <property type="term" value="C:plasma membrane"/>
    <property type="evidence" value="ECO:0007669"/>
    <property type="project" value="UniProtKB-SubCell"/>
</dbReference>
<dbReference type="EMBL" id="QKZI01000001">
    <property type="protein sequence ID" value="PZX06942.1"/>
    <property type="molecule type" value="Genomic_DNA"/>
</dbReference>
<feature type="topological domain" description="Extracellular" evidence="8">
    <location>
        <begin position="1"/>
        <end position="5"/>
    </location>
</feature>
<evidence type="ECO:0000256" key="9">
    <source>
        <dbReference type="SAM" id="Phobius"/>
    </source>
</evidence>
<comment type="subcellular location">
    <subcellularLocation>
        <location evidence="8">Cell membrane</location>
        <topology evidence="8">Single-pass membrane protein</topology>
    </subcellularLocation>
    <text evidence="8">Colocalized with FtsZ to the nascent septal site.</text>
</comment>
<name>A0A2W7MHP9_9BACI</name>